<organism evidence="1">
    <name type="scientific">bioreactor metagenome</name>
    <dbReference type="NCBI Taxonomy" id="1076179"/>
    <lineage>
        <taxon>unclassified sequences</taxon>
        <taxon>metagenomes</taxon>
        <taxon>ecological metagenomes</taxon>
    </lineage>
</organism>
<proteinExistence type="predicted"/>
<protein>
    <submittedName>
        <fullName evidence="1">Uncharacterized protein</fullName>
    </submittedName>
</protein>
<comment type="caution">
    <text evidence="1">The sequence shown here is derived from an EMBL/GenBank/DDBJ whole genome shotgun (WGS) entry which is preliminary data.</text>
</comment>
<gene>
    <name evidence="1" type="ORF">SDC9_128389</name>
</gene>
<dbReference type="EMBL" id="VSSQ01030709">
    <property type="protein sequence ID" value="MPM81337.1"/>
    <property type="molecule type" value="Genomic_DNA"/>
</dbReference>
<evidence type="ECO:0000313" key="1">
    <source>
        <dbReference type="EMBL" id="MPM81337.1"/>
    </source>
</evidence>
<sequence length="226" mass="26678">MKHVFSDFLNFLSRKETGFDIHLRKLRLSVTAQIFIAEATHNLVITVKACAHQHLFEQLRRLRKCIKFALVNTGWNDIVTRTFRGRFRQIRCFDVHEIQVIQIVADSARRLVANFHIVHHFVSSQIDVAVFHTQFIGYVQIAFDIERRRLRFRQNFHGFRFDFDCARADVRVDLVCFAKDHFTFDLQDIFPTDRFRNAEGFFAEFCIENDLDDAFAVTQVDKDQSA</sequence>
<accession>A0A645CWP8</accession>
<dbReference type="AlphaFoldDB" id="A0A645CWP8"/>
<name>A0A645CWP8_9ZZZZ</name>
<reference evidence="1" key="1">
    <citation type="submission" date="2019-08" db="EMBL/GenBank/DDBJ databases">
        <authorList>
            <person name="Kucharzyk K."/>
            <person name="Murdoch R.W."/>
            <person name="Higgins S."/>
            <person name="Loffler F."/>
        </authorList>
    </citation>
    <scope>NUCLEOTIDE SEQUENCE</scope>
</reference>